<keyword evidence="2" id="KW-1185">Reference proteome</keyword>
<accession>A0ABT0TFB2</accession>
<evidence type="ECO:0000313" key="1">
    <source>
        <dbReference type="EMBL" id="MCL9769587.1"/>
    </source>
</evidence>
<dbReference type="Proteomes" id="UP001203342">
    <property type="component" value="Unassembled WGS sequence"/>
</dbReference>
<dbReference type="RefSeq" id="WP_250580530.1">
    <property type="nucleotide sequence ID" value="NZ_JAMLJN010000002.1"/>
</dbReference>
<dbReference type="EMBL" id="JAMLJN010000002">
    <property type="protein sequence ID" value="MCL9769587.1"/>
    <property type="molecule type" value="Genomic_DNA"/>
</dbReference>
<reference evidence="1 2" key="1">
    <citation type="submission" date="2022-05" db="EMBL/GenBank/DDBJ databases">
        <title>Flavobacterium sp., isolated from activated sludge.</title>
        <authorList>
            <person name="Ran Q."/>
        </authorList>
    </citation>
    <scope>NUCLEOTIDE SEQUENCE [LARGE SCALE GENOMIC DNA]</scope>
    <source>
        <strain evidence="1 2">HXWNR69</strain>
    </source>
</reference>
<gene>
    <name evidence="1" type="ORF">NAT47_04070</name>
</gene>
<name>A0ABT0TFB2_9FLAO</name>
<proteinExistence type="predicted"/>
<protein>
    <submittedName>
        <fullName evidence="1">Uncharacterized protein</fullName>
    </submittedName>
</protein>
<comment type="caution">
    <text evidence="1">The sequence shown here is derived from an EMBL/GenBank/DDBJ whole genome shotgun (WGS) entry which is preliminary data.</text>
</comment>
<sequence length="169" mass="19041">MKKVLLLLLMLFSVLGYSQKFKFKNQEVLVDGNIWLKYDGCGGFDSFCSLVNTTNGDEIIFIKVIRVSGVEARIPSNPDGDLVYWEVSFLGLNKKIELKKSSKSIVELLYKSKVINEDQTLNEEKVNLLVEKYGTEFSDRLNKSNNGQTIIINNNQEPKKSGININIGG</sequence>
<evidence type="ECO:0000313" key="2">
    <source>
        <dbReference type="Proteomes" id="UP001203342"/>
    </source>
</evidence>
<organism evidence="1 2">
    <name type="scientific">Flavobacterium fragile</name>
    <dbReference type="NCBI Taxonomy" id="2949085"/>
    <lineage>
        <taxon>Bacteria</taxon>
        <taxon>Pseudomonadati</taxon>
        <taxon>Bacteroidota</taxon>
        <taxon>Flavobacteriia</taxon>
        <taxon>Flavobacteriales</taxon>
        <taxon>Flavobacteriaceae</taxon>
        <taxon>Flavobacterium</taxon>
    </lineage>
</organism>